<keyword evidence="1" id="KW-0472">Membrane</keyword>
<organism evidence="3 4">
    <name type="scientific">Dorea longicatena</name>
    <dbReference type="NCBI Taxonomy" id="88431"/>
    <lineage>
        <taxon>Bacteria</taxon>
        <taxon>Bacillati</taxon>
        <taxon>Bacillota</taxon>
        <taxon>Clostridia</taxon>
        <taxon>Lachnospirales</taxon>
        <taxon>Lachnospiraceae</taxon>
        <taxon>Dorea</taxon>
    </lineage>
</organism>
<keyword evidence="1" id="KW-0812">Transmembrane</keyword>
<proteinExistence type="predicted"/>
<evidence type="ECO:0000313" key="3">
    <source>
        <dbReference type="EMBL" id="CUN24088.1"/>
    </source>
</evidence>
<dbReference type="SUPFAM" id="SSF63825">
    <property type="entry name" value="YWTD domain"/>
    <property type="match status" value="1"/>
</dbReference>
<gene>
    <name evidence="3" type="ORF">ERS852573_02768</name>
</gene>
<feature type="transmembrane region" description="Helical" evidence="1">
    <location>
        <begin position="29"/>
        <end position="51"/>
    </location>
</feature>
<keyword evidence="1" id="KW-1133">Transmembrane helix</keyword>
<evidence type="ECO:0000259" key="2">
    <source>
        <dbReference type="Pfam" id="PF16472"/>
    </source>
</evidence>
<dbReference type="Pfam" id="PF16472">
    <property type="entry name" value="DUF5050"/>
    <property type="match status" value="1"/>
</dbReference>
<dbReference type="Proteomes" id="UP000095597">
    <property type="component" value="Unassembled WGS sequence"/>
</dbReference>
<evidence type="ECO:0000313" key="4">
    <source>
        <dbReference type="Proteomes" id="UP000095597"/>
    </source>
</evidence>
<sequence>MTIRQFIKKLFVTIIMIGIVLAAVLKVGYILICKVIVVIIFVVLAIQYWVGEDIRKAEEEKRGTWLFTLGFIGLTVLTMLAANIPGQVQRDQYLYLTKEHTEQLEKVLLREATADSERCIQWYEKQMLGIRNNKALGNPAMQTEDERRYKNRIDGKEVYRDPDTCTLRVKELKDGSTKDSVLINGPVGEIIAMRERIFYIDMEDHNVLKSVTYDGRKRKTWTKDPVKQFAVIGEYVICCTEDEKLIRCDMSTGKKKELADHIQYFFAGAKLYAQKGSKIVSVSYDGKEIRVFKKDVVMMDKKEDKVYYRRMDRKKEQMYVCDVDGGMEKTVGNEAGKD</sequence>
<feature type="domain" description="Prolow-density lipoprotein receptor-related protein 1-like beta-propeller" evidence="2">
    <location>
        <begin position="174"/>
        <end position="333"/>
    </location>
</feature>
<dbReference type="EMBL" id="CYXO01000023">
    <property type="protein sequence ID" value="CUN24088.1"/>
    <property type="molecule type" value="Genomic_DNA"/>
</dbReference>
<accession>A0A173VDU1</accession>
<dbReference type="RefSeq" id="WP_055215172.1">
    <property type="nucleotide sequence ID" value="NZ_CYXO01000023.1"/>
</dbReference>
<dbReference type="InterPro" id="IPR032485">
    <property type="entry name" value="LRP1-like_beta_prop"/>
</dbReference>
<name>A0A173VDU1_9FIRM</name>
<protein>
    <recommendedName>
        <fullName evidence="2">Prolow-density lipoprotein receptor-related protein 1-like beta-propeller domain-containing protein</fullName>
    </recommendedName>
</protein>
<dbReference type="AlphaFoldDB" id="A0A173VDU1"/>
<feature type="transmembrane region" description="Helical" evidence="1">
    <location>
        <begin position="7"/>
        <end position="23"/>
    </location>
</feature>
<evidence type="ECO:0000256" key="1">
    <source>
        <dbReference type="SAM" id="Phobius"/>
    </source>
</evidence>
<reference evidence="3 4" key="1">
    <citation type="submission" date="2015-09" db="EMBL/GenBank/DDBJ databases">
        <authorList>
            <consortium name="Pathogen Informatics"/>
        </authorList>
    </citation>
    <scope>NUCLEOTIDE SEQUENCE [LARGE SCALE GENOMIC DNA]</scope>
    <source>
        <strain evidence="3 4">2789STDY5834961</strain>
    </source>
</reference>
<feature type="transmembrane region" description="Helical" evidence="1">
    <location>
        <begin position="63"/>
        <end position="82"/>
    </location>
</feature>